<evidence type="ECO:0000256" key="1">
    <source>
        <dbReference type="SAM" id="MobiDB-lite"/>
    </source>
</evidence>
<feature type="compositionally biased region" description="Low complexity" evidence="1">
    <location>
        <begin position="149"/>
        <end position="179"/>
    </location>
</feature>
<evidence type="ECO:0000313" key="4">
    <source>
        <dbReference type="Proteomes" id="UP000323011"/>
    </source>
</evidence>
<feature type="region of interest" description="Disordered" evidence="1">
    <location>
        <begin position="282"/>
        <end position="354"/>
    </location>
</feature>
<gene>
    <name evidence="3" type="ORF">FNF29_06653</name>
</gene>
<comment type="caution">
    <text evidence="3">The sequence shown here is derived from an EMBL/GenBank/DDBJ whole genome shotgun (WGS) entry which is preliminary data.</text>
</comment>
<sequence>MAASGGASPQAAQPAEVLAELEDCRVMGIAPDGSTGFPAGTLMCIRTRVPDSDRTTGTAAAGGPVVVALVCGSEFFVPLCGQPCLRLGPGTYLLSGGRPGCNFHLRVSSPQPAKLRAMDASLAAFTVLKSRASGQLISVQQAVAGELDAPATPSSDAPAATAALPAAASAPAPEGAPPSSAAAASAMTAYLPTSESLTALSAYVPSAESLASLSAYVPTAQGLADAQTAAWSVLGAGGSYVWSAASAAAADVAAERSSRFPQPVVAAPRAVEDTSSALGQDAALAGDSNHPASSSSASSTAAPPAASPVTSTAASTATSAPVGPGTGAGSSDGPPAEGVAAAGEAEDEAAAAARAEAEEAAAWATVSGAVSAAGQWTAAGLVVFARYLGVGVQQAAQLLVKAVPAATEDAEVSPATMERIRSARQVSSSVVLVSRRVASLLGSMAVGLGRAGAGMAKAWTADGAATSASVRGATSLGLAGAEALGSVWESLEEAAGEVGTGFATAAERVADHSYGRQVAAATREGLAVGGDATRAVMSMRSMGVTSLAVQATRAAAQADGEPAHPPRP</sequence>
<organism evidence="3 4">
    <name type="scientific">Cafeteria roenbergensis</name>
    <name type="common">Marine flagellate</name>
    <dbReference type="NCBI Taxonomy" id="33653"/>
    <lineage>
        <taxon>Eukaryota</taxon>
        <taxon>Sar</taxon>
        <taxon>Stramenopiles</taxon>
        <taxon>Bigyra</taxon>
        <taxon>Opalozoa</taxon>
        <taxon>Bicosoecida</taxon>
        <taxon>Cafeteriaceae</taxon>
        <taxon>Cafeteria</taxon>
    </lineage>
</organism>
<dbReference type="Proteomes" id="UP000323011">
    <property type="component" value="Unassembled WGS sequence"/>
</dbReference>
<keyword evidence="4" id="KW-1185">Reference proteome</keyword>
<dbReference type="PANTHER" id="PTHR21068:SF43">
    <property type="entry name" value="SPARTIN"/>
    <property type="match status" value="1"/>
</dbReference>
<proteinExistence type="predicted"/>
<reference evidence="3 4" key="1">
    <citation type="submission" date="2019-07" db="EMBL/GenBank/DDBJ databases">
        <title>Genomes of Cafeteria roenbergensis.</title>
        <authorList>
            <person name="Fischer M.G."/>
            <person name="Hackl T."/>
            <person name="Roman M."/>
        </authorList>
    </citation>
    <scope>NUCLEOTIDE SEQUENCE [LARGE SCALE GENOMIC DNA]</scope>
    <source>
        <strain evidence="3 4">BVI</strain>
    </source>
</reference>
<feature type="region of interest" description="Disordered" evidence="1">
    <location>
        <begin position="148"/>
        <end position="179"/>
    </location>
</feature>
<accession>A0A5A8C6I2</accession>
<dbReference type="Pfam" id="PF06911">
    <property type="entry name" value="Senescence"/>
    <property type="match status" value="1"/>
</dbReference>
<dbReference type="GO" id="GO:0005886">
    <property type="term" value="C:plasma membrane"/>
    <property type="evidence" value="ECO:0007669"/>
    <property type="project" value="TreeGrafter"/>
</dbReference>
<evidence type="ECO:0000313" key="3">
    <source>
        <dbReference type="EMBL" id="KAA0148435.1"/>
    </source>
</evidence>
<protein>
    <recommendedName>
        <fullName evidence="2">Senescence domain-containing protein</fullName>
    </recommendedName>
</protein>
<name>A0A5A8C6I2_CAFRO</name>
<dbReference type="InterPro" id="IPR045036">
    <property type="entry name" value="Spartin-like"/>
</dbReference>
<feature type="domain" description="Senescence" evidence="2">
    <location>
        <begin position="371"/>
        <end position="550"/>
    </location>
</feature>
<dbReference type="PANTHER" id="PTHR21068">
    <property type="entry name" value="SPARTIN"/>
    <property type="match status" value="1"/>
</dbReference>
<dbReference type="InterPro" id="IPR009686">
    <property type="entry name" value="Senescence/spartin_C"/>
</dbReference>
<dbReference type="EMBL" id="VLTN01000053">
    <property type="protein sequence ID" value="KAA0148435.1"/>
    <property type="molecule type" value="Genomic_DNA"/>
</dbReference>
<dbReference type="AlphaFoldDB" id="A0A5A8C6I2"/>
<evidence type="ECO:0000259" key="2">
    <source>
        <dbReference type="Pfam" id="PF06911"/>
    </source>
</evidence>
<feature type="compositionally biased region" description="Low complexity" evidence="1">
    <location>
        <begin position="291"/>
        <end position="322"/>
    </location>
</feature>